<sequence>MKRKFSIATVPAIAALCLALFGLTPFGLASLSAEEHTGSLKQRLMGVWDVEEGVNQGEEIPEKELEGTVMKIEKNVIITYDKDQREVYRAMFTLDETKKPVHIDMMTEMKGMPPMKSLGIIKIEDGDEFELCYALPGAERPTKFKSTKENKTMLFEAERED</sequence>
<comment type="caution">
    <text evidence="1">The sequence shown here is derived from an EMBL/GenBank/DDBJ whole genome shotgun (WGS) entry which is preliminary data.</text>
</comment>
<evidence type="ECO:0000313" key="1">
    <source>
        <dbReference type="EMBL" id="MCC9642029.1"/>
    </source>
</evidence>
<dbReference type="EMBL" id="JAJKFW010000014">
    <property type="protein sequence ID" value="MCC9642029.1"/>
    <property type="molecule type" value="Genomic_DNA"/>
</dbReference>
<name>A0ABS8NEP6_9BACT</name>
<dbReference type="NCBIfam" id="TIGR03067">
    <property type="entry name" value="Planc_TIGR03067"/>
    <property type="match status" value="1"/>
</dbReference>
<gene>
    <name evidence="1" type="ORF">LOC71_07060</name>
</gene>
<proteinExistence type="predicted"/>
<dbReference type="RefSeq" id="WP_230272627.1">
    <property type="nucleotide sequence ID" value="NZ_JAJKFW010000014.1"/>
</dbReference>
<organism evidence="1 2">
    <name type="scientific">Rhodopirellula halodulae</name>
    <dbReference type="NCBI Taxonomy" id="2894198"/>
    <lineage>
        <taxon>Bacteria</taxon>
        <taxon>Pseudomonadati</taxon>
        <taxon>Planctomycetota</taxon>
        <taxon>Planctomycetia</taxon>
        <taxon>Pirellulales</taxon>
        <taxon>Pirellulaceae</taxon>
        <taxon>Rhodopirellula</taxon>
    </lineage>
</organism>
<dbReference type="Proteomes" id="UP001430306">
    <property type="component" value="Unassembled WGS sequence"/>
</dbReference>
<accession>A0ABS8NEP6</accession>
<reference evidence="1" key="1">
    <citation type="submission" date="2021-11" db="EMBL/GenBank/DDBJ databases">
        <title>Genome sequence.</title>
        <authorList>
            <person name="Sun Q."/>
        </authorList>
    </citation>
    <scope>NUCLEOTIDE SEQUENCE</scope>
    <source>
        <strain evidence="1">JC740</strain>
    </source>
</reference>
<protein>
    <submittedName>
        <fullName evidence="1">TIGR03067 domain-containing protein</fullName>
    </submittedName>
</protein>
<dbReference type="InterPro" id="IPR017504">
    <property type="entry name" value="CHP03067_Planctomycetes"/>
</dbReference>
<evidence type="ECO:0000313" key="2">
    <source>
        <dbReference type="Proteomes" id="UP001430306"/>
    </source>
</evidence>
<keyword evidence="2" id="KW-1185">Reference proteome</keyword>